<proteinExistence type="predicted"/>
<dbReference type="InterPro" id="IPR003121">
    <property type="entry name" value="SWIB_MDM2_domain"/>
</dbReference>
<dbReference type="EMBL" id="MBFS01001324">
    <property type="protein sequence ID" value="PVV01153.1"/>
    <property type="molecule type" value="Genomic_DNA"/>
</dbReference>
<evidence type="ECO:0000259" key="2">
    <source>
        <dbReference type="PROSITE" id="PS51925"/>
    </source>
</evidence>
<dbReference type="InterPro" id="IPR014876">
    <property type="entry name" value="DEK_C"/>
</dbReference>
<reference evidence="5 6" key="1">
    <citation type="journal article" date="2018" name="MBio">
        <title>Comparative Genomics Reveals the Core Gene Toolbox for the Fungus-Insect Symbiosis.</title>
        <authorList>
            <person name="Wang Y."/>
            <person name="Stata M."/>
            <person name="Wang W."/>
            <person name="Stajich J.E."/>
            <person name="White M.M."/>
            <person name="Moncalvo J.M."/>
        </authorList>
    </citation>
    <scope>NUCLEOTIDE SEQUENCE [LARGE SCALE GENOMIC DNA]</scope>
    <source>
        <strain evidence="5 6">SC-DP-2</strain>
    </source>
</reference>
<feature type="domain" description="DEK-C" evidence="3">
    <location>
        <begin position="1"/>
        <end position="56"/>
    </location>
</feature>
<feature type="region of interest" description="Disordered" evidence="1">
    <location>
        <begin position="222"/>
        <end position="245"/>
    </location>
</feature>
<dbReference type="AlphaFoldDB" id="A0A2T9Z978"/>
<dbReference type="Proteomes" id="UP000245609">
    <property type="component" value="Unassembled WGS sequence"/>
</dbReference>
<dbReference type="Pfam" id="PF08766">
    <property type="entry name" value="DEK_C"/>
    <property type="match status" value="1"/>
</dbReference>
<comment type="caution">
    <text evidence="5">The sequence shown here is derived from an EMBL/GenBank/DDBJ whole genome shotgun (WGS) entry which is preliminary data.</text>
</comment>
<dbReference type="SMART" id="SM00151">
    <property type="entry name" value="SWIB"/>
    <property type="match status" value="1"/>
</dbReference>
<dbReference type="Gene3D" id="1.10.245.10">
    <property type="entry name" value="SWIB/MDM2 domain"/>
    <property type="match status" value="1"/>
</dbReference>
<dbReference type="SUPFAM" id="SSF47592">
    <property type="entry name" value="SWIB/MDM2 domain"/>
    <property type="match status" value="1"/>
</dbReference>
<dbReference type="InterPro" id="IPR036885">
    <property type="entry name" value="SWIB_MDM2_dom_sf"/>
</dbReference>
<sequence length="245" mass="28043">MSELSNIQPRIREILTNSDLSSVTAKKVRRQLEKDMGVSLSAHKARIDEMIMDQFYKLHDEFKKKQGLGGQFDSPGGGVQVPGQHYPSGAQNPEPKKRGRPPKAQDPTASPPQQRKRRQRRAKRVIDPNKPKRQTGLNKPLRLSPKLSAFFSRKYMPRTDVVKGLWIYIKANNMQDPADKRYILCDQKFNDLFDTDRLYMYTMNKQLNDHLIKLEPHEVEAAEAEVSLHNPPPIEPPVSAEPLAQ</sequence>
<name>A0A2T9Z978_9FUNG</name>
<evidence type="ECO:0000313" key="5">
    <source>
        <dbReference type="EMBL" id="PVV01153.1"/>
    </source>
</evidence>
<dbReference type="OrthoDB" id="10251073at2759"/>
<dbReference type="PROSITE" id="PS51925">
    <property type="entry name" value="SWIB_MDM2"/>
    <property type="match status" value="1"/>
</dbReference>
<dbReference type="PROSITE" id="PS51998">
    <property type="entry name" value="DEK_C"/>
    <property type="match status" value="1"/>
</dbReference>
<feature type="domain" description="DM2" evidence="2">
    <location>
        <begin position="136"/>
        <end position="213"/>
    </location>
</feature>
<feature type="compositionally biased region" description="Basic residues" evidence="1">
    <location>
        <begin position="114"/>
        <end position="123"/>
    </location>
</feature>
<dbReference type="Pfam" id="PF02201">
    <property type="entry name" value="SWIB"/>
    <property type="match status" value="1"/>
</dbReference>
<protein>
    <submittedName>
        <fullName evidence="5">Uncharacterized protein</fullName>
    </submittedName>
</protein>
<dbReference type="EMBL" id="MBFS01003037">
    <property type="protein sequence ID" value="PVU89526.1"/>
    <property type="molecule type" value="Genomic_DNA"/>
</dbReference>
<accession>A0A2T9Z978</accession>
<dbReference type="PANTHER" id="PTHR13844">
    <property type="entry name" value="SWI/SNF-RELATED MATRIX-ASSOCIATED ACTIN-DEPENDENT REGULATOR OF CHROMATIN SUBFAMILY D"/>
    <property type="match status" value="1"/>
</dbReference>
<feature type="region of interest" description="Disordered" evidence="1">
    <location>
        <begin position="66"/>
        <end position="141"/>
    </location>
</feature>
<evidence type="ECO:0000259" key="3">
    <source>
        <dbReference type="PROSITE" id="PS51998"/>
    </source>
</evidence>
<dbReference type="InterPro" id="IPR019835">
    <property type="entry name" value="SWIB_domain"/>
</dbReference>
<dbReference type="CDD" id="cd10567">
    <property type="entry name" value="SWIB-MDM2_like"/>
    <property type="match status" value="1"/>
</dbReference>
<organism evidence="5 6">
    <name type="scientific">Smittium megazygosporum</name>
    <dbReference type="NCBI Taxonomy" id="133381"/>
    <lineage>
        <taxon>Eukaryota</taxon>
        <taxon>Fungi</taxon>
        <taxon>Fungi incertae sedis</taxon>
        <taxon>Zoopagomycota</taxon>
        <taxon>Kickxellomycotina</taxon>
        <taxon>Harpellomycetes</taxon>
        <taxon>Harpellales</taxon>
        <taxon>Legeriomycetaceae</taxon>
        <taxon>Smittium</taxon>
    </lineage>
</organism>
<evidence type="ECO:0000256" key="1">
    <source>
        <dbReference type="SAM" id="MobiDB-lite"/>
    </source>
</evidence>
<evidence type="ECO:0000313" key="4">
    <source>
        <dbReference type="EMBL" id="PVU89526.1"/>
    </source>
</evidence>
<gene>
    <name evidence="5" type="ORF">BB560_004435</name>
    <name evidence="4" type="ORF">BB560_006288</name>
</gene>
<keyword evidence="6" id="KW-1185">Reference proteome</keyword>
<dbReference type="SUPFAM" id="SSF109715">
    <property type="entry name" value="DEK C-terminal domain"/>
    <property type="match status" value="1"/>
</dbReference>
<dbReference type="STRING" id="133381.A0A2T9Z978"/>
<dbReference type="Gene3D" id="1.10.10.60">
    <property type="entry name" value="Homeodomain-like"/>
    <property type="match status" value="1"/>
</dbReference>
<feature type="compositionally biased region" description="Gly residues" evidence="1">
    <location>
        <begin position="67"/>
        <end position="80"/>
    </location>
</feature>
<evidence type="ECO:0000313" key="6">
    <source>
        <dbReference type="Proteomes" id="UP000245609"/>
    </source>
</evidence>